<dbReference type="RefSeq" id="WP_108381878.1">
    <property type="nucleotide sequence ID" value="NZ_CP028858.1"/>
</dbReference>
<keyword evidence="2" id="KW-0808">Transferase</keyword>
<keyword evidence="3" id="KW-1185">Reference proteome</keyword>
<organism evidence="2 3">
    <name type="scientific">Halococcoides cellulosivorans</name>
    <dbReference type="NCBI Taxonomy" id="1679096"/>
    <lineage>
        <taxon>Archaea</taxon>
        <taxon>Methanobacteriati</taxon>
        <taxon>Methanobacteriota</taxon>
        <taxon>Stenosarchaea group</taxon>
        <taxon>Halobacteria</taxon>
        <taxon>Halobacteriales</taxon>
        <taxon>Haloarculaceae</taxon>
        <taxon>Halococcoides</taxon>
    </lineage>
</organism>
<dbReference type="GO" id="GO:0008817">
    <property type="term" value="F:corrinoid adenosyltransferase activity"/>
    <property type="evidence" value="ECO:0007669"/>
    <property type="project" value="InterPro"/>
</dbReference>
<dbReference type="PANTHER" id="PTHR46638:SF1">
    <property type="entry name" value="CORRINOID ADENOSYLTRANSFERASE"/>
    <property type="match status" value="1"/>
</dbReference>
<evidence type="ECO:0000313" key="2">
    <source>
        <dbReference type="EMBL" id="AWB27509.1"/>
    </source>
</evidence>
<dbReference type="InterPro" id="IPR027417">
    <property type="entry name" value="P-loop_NTPase"/>
</dbReference>
<dbReference type="AlphaFoldDB" id="A0A2R4X135"/>
<dbReference type="Pfam" id="PF02572">
    <property type="entry name" value="CobA_CobO_BtuR"/>
    <property type="match status" value="1"/>
</dbReference>
<dbReference type="KEGG" id="harc:HARCEL1_07200"/>
<accession>A0A2R4X135</accession>
<protein>
    <submittedName>
        <fullName evidence="2">Cob(I)alamin adenolsyltransferase</fullName>
    </submittedName>
</protein>
<dbReference type="EMBL" id="CP028858">
    <property type="protein sequence ID" value="AWB27509.1"/>
    <property type="molecule type" value="Genomic_DNA"/>
</dbReference>
<proteinExistence type="predicted"/>
<dbReference type="GeneID" id="36512281"/>
<dbReference type="PANTHER" id="PTHR46638">
    <property type="entry name" value="CORRINOID ADENOSYLTRANSFERASE"/>
    <property type="match status" value="1"/>
</dbReference>
<dbReference type="GO" id="GO:0009236">
    <property type="term" value="P:cobalamin biosynthetic process"/>
    <property type="evidence" value="ECO:0007669"/>
    <property type="project" value="InterPro"/>
</dbReference>
<reference evidence="2 3" key="1">
    <citation type="submission" date="2018-04" db="EMBL/GenBank/DDBJ databases">
        <title>Halococcoides cellulosivorans gen. nov., sp. nov., an extremely halophilic cellulose-utilizing haloarchaeon from hypersaline lakes.</title>
        <authorList>
            <person name="Sorokin D.Y."/>
            <person name="Toshchakov S.V."/>
            <person name="Samarov N.I."/>
            <person name="Korzhenkov A."/>
            <person name="Kublanov I.V."/>
        </authorList>
    </citation>
    <scope>NUCLEOTIDE SEQUENCE [LARGE SCALE GENOMIC DNA]</scope>
    <source>
        <strain evidence="2 3">HArcel1</strain>
    </source>
</reference>
<evidence type="ECO:0000256" key="1">
    <source>
        <dbReference type="SAM" id="MobiDB-lite"/>
    </source>
</evidence>
<dbReference type="Gene3D" id="3.40.50.300">
    <property type="entry name" value="P-loop containing nucleotide triphosphate hydrolases"/>
    <property type="match status" value="1"/>
</dbReference>
<name>A0A2R4X135_9EURY</name>
<feature type="region of interest" description="Disordered" evidence="1">
    <location>
        <begin position="1"/>
        <end position="32"/>
    </location>
</feature>
<gene>
    <name evidence="2" type="ORF">HARCEL1_07200</name>
</gene>
<sequence>MTDDTASTSDASTDDRPDPVPPAADTSAITPSAPEEFGLLQCWYGPGKGKTTAALGMAMRAAGRGYRVHVLQFMKGGARSVGIERGEYAAMAAISGLSVEPTGAQGWHRGGRDDEHAAQARAALDRTREIDAADGPRPLDAPADDGVHMLVLDEIGYALNRSLIDADAVAGFLDDRPDDLEVVATGGHDRPDAIADRADLVSHIAKEAHPFDAGISARLGTEF</sequence>
<dbReference type="InterPro" id="IPR003724">
    <property type="entry name" value="CblAdoTrfase_CobA"/>
</dbReference>
<dbReference type="Proteomes" id="UP000244727">
    <property type="component" value="Chromosome"/>
</dbReference>
<dbReference type="GO" id="GO:0005524">
    <property type="term" value="F:ATP binding"/>
    <property type="evidence" value="ECO:0007669"/>
    <property type="project" value="InterPro"/>
</dbReference>
<evidence type="ECO:0000313" key="3">
    <source>
        <dbReference type="Proteomes" id="UP000244727"/>
    </source>
</evidence>
<feature type="compositionally biased region" description="Low complexity" evidence="1">
    <location>
        <begin position="1"/>
        <end position="11"/>
    </location>
</feature>
<dbReference type="SUPFAM" id="SSF52540">
    <property type="entry name" value="P-loop containing nucleoside triphosphate hydrolases"/>
    <property type="match status" value="1"/>
</dbReference>
<dbReference type="PIRSF" id="PIRSF015617">
    <property type="entry name" value="Adensltrnsf_CobA"/>
    <property type="match status" value="1"/>
</dbReference>